<keyword evidence="1" id="KW-0732">Signal</keyword>
<gene>
    <name evidence="2" type="ORF">AOX56_19760</name>
</gene>
<accession>A0A2N3ITS5</accession>
<evidence type="ECO:0000256" key="1">
    <source>
        <dbReference type="SAM" id="SignalP"/>
    </source>
</evidence>
<feature type="chain" id="PRO_5014775056" evidence="1">
    <location>
        <begin position="28"/>
        <end position="154"/>
    </location>
</feature>
<dbReference type="AlphaFoldDB" id="A0A2N3ITS5"/>
<sequence length="154" mass="17306">MAIGDFIGVKRCLFLLMLIFSPTCVFAVTNDGFHQTGPHQAVAMRRLMAPHSYGVLVVAEGNKPRFAALASKTTEANCLARHAIRVDGVALLATPRFYAKEGKRGLCELWLNEGADQDFFANRLKNDHFIQIDGHDINVKNYHLDWQRISRHAQ</sequence>
<organism evidence="2 3">
    <name type="scientific">Aeromonas sobria</name>
    <dbReference type="NCBI Taxonomy" id="646"/>
    <lineage>
        <taxon>Bacteria</taxon>
        <taxon>Pseudomonadati</taxon>
        <taxon>Pseudomonadota</taxon>
        <taxon>Gammaproteobacteria</taxon>
        <taxon>Aeromonadales</taxon>
        <taxon>Aeromonadaceae</taxon>
        <taxon>Aeromonas</taxon>
    </lineage>
</organism>
<dbReference type="EMBL" id="LJZX01000047">
    <property type="protein sequence ID" value="PKQ75314.1"/>
    <property type="molecule type" value="Genomic_DNA"/>
</dbReference>
<reference evidence="2 3" key="1">
    <citation type="journal article" date="2017" name="Front. Microbiol.">
        <title>Strong Genomic and Phenotypic Heterogeneity in the Aeromonas sobria Species Complex.</title>
        <authorList>
            <person name="Gauthier J."/>
            <person name="Vincent A.T."/>
            <person name="Charette S.J."/>
            <person name="Derome N."/>
        </authorList>
    </citation>
    <scope>NUCLEOTIDE SEQUENCE [LARGE SCALE GENOMIC DNA]</scope>
    <source>
        <strain evidence="2 3">JF2635</strain>
    </source>
</reference>
<feature type="signal peptide" evidence="1">
    <location>
        <begin position="1"/>
        <end position="27"/>
    </location>
</feature>
<evidence type="ECO:0000313" key="2">
    <source>
        <dbReference type="EMBL" id="PKQ75314.1"/>
    </source>
</evidence>
<evidence type="ECO:0000313" key="3">
    <source>
        <dbReference type="Proteomes" id="UP000233526"/>
    </source>
</evidence>
<protein>
    <submittedName>
        <fullName evidence="2">Uncharacterized protein</fullName>
    </submittedName>
</protein>
<proteinExistence type="predicted"/>
<dbReference type="Proteomes" id="UP000233526">
    <property type="component" value="Unassembled WGS sequence"/>
</dbReference>
<comment type="caution">
    <text evidence="2">The sequence shown here is derived from an EMBL/GenBank/DDBJ whole genome shotgun (WGS) entry which is preliminary data.</text>
</comment>
<name>A0A2N3ITS5_AERSO</name>